<evidence type="ECO:0000313" key="9">
    <source>
        <dbReference type="Proteomes" id="UP001597010"/>
    </source>
</evidence>
<dbReference type="CDD" id="cd08010">
    <property type="entry name" value="MltG_like"/>
    <property type="match status" value="1"/>
</dbReference>
<sequence length="345" mass="39299">MKVFKLIAVFLILVIIAFSYWIYRSLNTPQAHNNNNQYIQIPRGSSPGQILNKLADEGIISSQIPLKVYLKIKGTGNKMQAGEYQFDSPITPLEVLSELNKGKLRTVKFTIPEGFTRFDIAKRINEQFPQNQPAGENPALKLMNDISLIKDIAPEAKNLEGYMYPNTYNLPRTVATQTIINEMVQEFKKVWKPEYAARALKLKMTPHQIITIASLIETESRFDDERPIVASVIYNRLNKGMPLGIDQTVVYIAKMENRWDGIINKSDLESNSPYNTRRFVGLPPGPISSVSDNSIKAALYPATTNYLYYVLNVEKNDKSHKFYATAAEFERGKAAYQAWLKKERH</sequence>
<reference evidence="9" key="1">
    <citation type="journal article" date="2019" name="Int. J. Syst. Evol. Microbiol.">
        <title>The Global Catalogue of Microorganisms (GCM) 10K type strain sequencing project: providing services to taxonomists for standard genome sequencing and annotation.</title>
        <authorList>
            <consortium name="The Broad Institute Genomics Platform"/>
            <consortium name="The Broad Institute Genome Sequencing Center for Infectious Disease"/>
            <person name="Wu L."/>
            <person name="Ma J."/>
        </authorList>
    </citation>
    <scope>NUCLEOTIDE SEQUENCE [LARGE SCALE GENOMIC DNA]</scope>
    <source>
        <strain evidence="9">CCUG 61484</strain>
    </source>
</reference>
<evidence type="ECO:0000313" key="8">
    <source>
        <dbReference type="EMBL" id="MFD0794267.1"/>
    </source>
</evidence>
<evidence type="ECO:0000256" key="6">
    <source>
        <dbReference type="ARBA" id="ARBA00023316"/>
    </source>
</evidence>
<keyword evidence="4 7" id="KW-0472">Membrane</keyword>
<proteinExistence type="inferred from homology"/>
<feature type="transmembrane region" description="Helical" evidence="7">
    <location>
        <begin position="6"/>
        <end position="23"/>
    </location>
</feature>
<comment type="caution">
    <text evidence="8">The sequence shown here is derived from an EMBL/GenBank/DDBJ whole genome shotgun (WGS) entry which is preliminary data.</text>
</comment>
<comment type="subcellular location">
    <subcellularLocation>
        <location evidence="7">Cell membrane</location>
        <topology evidence="7">Single-pass membrane protein</topology>
    </subcellularLocation>
</comment>
<dbReference type="PANTHER" id="PTHR30518">
    <property type="entry name" value="ENDOLYTIC MUREIN TRANSGLYCOSYLASE"/>
    <property type="match status" value="1"/>
</dbReference>
<comment type="catalytic activity">
    <reaction evidence="7">
        <text>a peptidoglycan chain = a peptidoglycan chain with N-acetyl-1,6-anhydromuramyl-[peptide] at the reducing end + a peptidoglycan chain with N-acetylglucosamine at the non-reducing end.</text>
        <dbReference type="EC" id="4.2.2.29"/>
    </reaction>
</comment>
<protein>
    <recommendedName>
        <fullName evidence="7">Endolytic murein transglycosylase</fullName>
        <ecNumber evidence="7">4.2.2.29</ecNumber>
    </recommendedName>
    <alternativeName>
        <fullName evidence="7">Peptidoglycan lytic transglycosylase</fullName>
    </alternativeName>
    <alternativeName>
        <fullName evidence="7">Peptidoglycan polymerization terminase</fullName>
    </alternativeName>
</protein>
<gene>
    <name evidence="7 8" type="primary">mltG</name>
    <name evidence="8" type="ORF">ACFQZX_11615</name>
</gene>
<dbReference type="EMBL" id="JBHTHZ010000009">
    <property type="protein sequence ID" value="MFD0794267.1"/>
    <property type="molecule type" value="Genomic_DNA"/>
</dbReference>
<evidence type="ECO:0000256" key="5">
    <source>
        <dbReference type="ARBA" id="ARBA00023239"/>
    </source>
</evidence>
<comment type="similarity">
    <text evidence="7">Belongs to the transglycosylase MltG family.</text>
</comment>
<dbReference type="RefSeq" id="WP_377115351.1">
    <property type="nucleotide sequence ID" value="NZ_JBHTHZ010000009.1"/>
</dbReference>
<keyword evidence="2 7" id="KW-0812">Transmembrane</keyword>
<keyword evidence="1 7" id="KW-1003">Cell membrane</keyword>
<dbReference type="Pfam" id="PF02618">
    <property type="entry name" value="YceG"/>
    <property type="match status" value="1"/>
</dbReference>
<accession>A0ABW3AT72</accession>
<keyword evidence="6 7" id="KW-0961">Cell wall biogenesis/degradation</keyword>
<feature type="site" description="Important for catalytic activity" evidence="7">
    <location>
        <position position="219"/>
    </location>
</feature>
<comment type="function">
    <text evidence="7">Functions as a peptidoglycan terminase that cleaves nascent peptidoglycan strands endolytically to terminate their elongation.</text>
</comment>
<evidence type="ECO:0000256" key="1">
    <source>
        <dbReference type="ARBA" id="ARBA00022475"/>
    </source>
</evidence>
<dbReference type="NCBIfam" id="TIGR00247">
    <property type="entry name" value="endolytic transglycosylase MltG"/>
    <property type="match status" value="1"/>
</dbReference>
<evidence type="ECO:0000256" key="3">
    <source>
        <dbReference type="ARBA" id="ARBA00022989"/>
    </source>
</evidence>
<dbReference type="Proteomes" id="UP001597010">
    <property type="component" value="Unassembled WGS sequence"/>
</dbReference>
<keyword evidence="9" id="KW-1185">Reference proteome</keyword>
<evidence type="ECO:0000256" key="7">
    <source>
        <dbReference type="HAMAP-Rule" id="MF_02065"/>
    </source>
</evidence>
<organism evidence="8 9">
    <name type="scientific">Mucilaginibacter litoreus</name>
    <dbReference type="NCBI Taxonomy" id="1048221"/>
    <lineage>
        <taxon>Bacteria</taxon>
        <taxon>Pseudomonadati</taxon>
        <taxon>Bacteroidota</taxon>
        <taxon>Sphingobacteriia</taxon>
        <taxon>Sphingobacteriales</taxon>
        <taxon>Sphingobacteriaceae</taxon>
        <taxon>Mucilaginibacter</taxon>
    </lineage>
</organism>
<dbReference type="Gene3D" id="3.30.1490.480">
    <property type="entry name" value="Endolytic murein transglycosylase"/>
    <property type="match status" value="1"/>
</dbReference>
<keyword evidence="3 7" id="KW-1133">Transmembrane helix</keyword>
<evidence type="ECO:0000256" key="2">
    <source>
        <dbReference type="ARBA" id="ARBA00022692"/>
    </source>
</evidence>
<dbReference type="HAMAP" id="MF_02065">
    <property type="entry name" value="MltG"/>
    <property type="match status" value="1"/>
</dbReference>
<dbReference type="PANTHER" id="PTHR30518:SF2">
    <property type="entry name" value="ENDOLYTIC MUREIN TRANSGLYCOSYLASE"/>
    <property type="match status" value="1"/>
</dbReference>
<keyword evidence="5 7" id="KW-0456">Lyase</keyword>
<evidence type="ECO:0000256" key="4">
    <source>
        <dbReference type="ARBA" id="ARBA00023136"/>
    </source>
</evidence>
<name>A0ABW3AT72_9SPHI</name>
<dbReference type="InterPro" id="IPR003770">
    <property type="entry name" value="MLTG-like"/>
</dbReference>
<dbReference type="EC" id="4.2.2.29" evidence="7"/>